<dbReference type="PANTHER" id="PTHR11361">
    <property type="entry name" value="DNA MISMATCH REPAIR PROTEIN MUTS FAMILY MEMBER"/>
    <property type="match status" value="1"/>
</dbReference>
<dbReference type="Pfam" id="PF00488">
    <property type="entry name" value="MutS_V"/>
    <property type="match status" value="1"/>
</dbReference>
<dbReference type="VEuPathDB" id="MicrosporidiaDB:HERIO_1662"/>
<dbReference type="Gene3D" id="3.40.50.300">
    <property type="entry name" value="P-loop containing nucleotide triphosphate hydrolases"/>
    <property type="match status" value="1"/>
</dbReference>
<comment type="caution">
    <text evidence="5">The sequence shown here is derived from an EMBL/GenBank/DDBJ whole genome shotgun (WGS) entry which is preliminary data.</text>
</comment>
<name>A0A1X0Q9L7_9MICR</name>
<evidence type="ECO:0000313" key="5">
    <source>
        <dbReference type="EMBL" id="ORD96405.1"/>
    </source>
</evidence>
<dbReference type="AlphaFoldDB" id="A0A1X0Q9L7"/>
<dbReference type="SUPFAM" id="SSF52540">
    <property type="entry name" value="P-loop containing nucleoside triphosphate hydrolases"/>
    <property type="match status" value="1"/>
</dbReference>
<dbReference type="Proteomes" id="UP000192356">
    <property type="component" value="Unassembled WGS sequence"/>
</dbReference>
<dbReference type="GO" id="GO:0030983">
    <property type="term" value="F:mismatched DNA binding"/>
    <property type="evidence" value="ECO:0007669"/>
    <property type="project" value="InterPro"/>
</dbReference>
<dbReference type="GO" id="GO:0005524">
    <property type="term" value="F:ATP binding"/>
    <property type="evidence" value="ECO:0007669"/>
    <property type="project" value="UniProtKB-KW"/>
</dbReference>
<accession>A0A1X0Q9L7</accession>
<dbReference type="PANTHER" id="PTHR11361:SF34">
    <property type="entry name" value="DNA MISMATCH REPAIR PROTEIN MSH1, MITOCHONDRIAL"/>
    <property type="match status" value="1"/>
</dbReference>
<reference evidence="5 6" key="1">
    <citation type="journal article" date="2017" name="Environ. Microbiol.">
        <title>Decay of the glycolytic pathway and adaptation to intranuclear parasitism within Enterocytozoonidae microsporidia.</title>
        <authorList>
            <person name="Wiredu Boakye D."/>
            <person name="Jaroenlak P."/>
            <person name="Prachumwat A."/>
            <person name="Williams T.A."/>
            <person name="Bateman K.S."/>
            <person name="Itsathitphaisarn O."/>
            <person name="Sritunyalucksana K."/>
            <person name="Paszkiewicz K.H."/>
            <person name="Moore K.A."/>
            <person name="Stentiford G.D."/>
            <person name="Williams B.A."/>
        </authorList>
    </citation>
    <scope>NUCLEOTIDE SEQUENCE [LARGE SCALE GENOMIC DNA]</scope>
    <source>
        <strain evidence="5 6">GB1</strain>
    </source>
</reference>
<dbReference type="OrthoDB" id="295033at2759"/>
<evidence type="ECO:0000259" key="4">
    <source>
        <dbReference type="Pfam" id="PF00488"/>
    </source>
</evidence>
<evidence type="ECO:0000256" key="1">
    <source>
        <dbReference type="ARBA" id="ARBA00022741"/>
    </source>
</evidence>
<dbReference type="GO" id="GO:0140664">
    <property type="term" value="F:ATP-dependent DNA damage sensor activity"/>
    <property type="evidence" value="ECO:0007669"/>
    <property type="project" value="InterPro"/>
</dbReference>
<dbReference type="InterPro" id="IPR027417">
    <property type="entry name" value="P-loop_NTPase"/>
</dbReference>
<gene>
    <name evidence="5" type="primary">MUTS</name>
    <name evidence="5" type="ORF">HERIO_1662</name>
</gene>
<dbReference type="GO" id="GO:0006298">
    <property type="term" value="P:mismatch repair"/>
    <property type="evidence" value="ECO:0007669"/>
    <property type="project" value="InterPro"/>
</dbReference>
<dbReference type="InterPro" id="IPR000432">
    <property type="entry name" value="DNA_mismatch_repair_MutS_C"/>
</dbReference>
<evidence type="ECO:0000256" key="2">
    <source>
        <dbReference type="ARBA" id="ARBA00022840"/>
    </source>
</evidence>
<feature type="domain" description="DNA mismatch repair proteins mutS family" evidence="4">
    <location>
        <begin position="2"/>
        <end position="76"/>
    </location>
</feature>
<keyword evidence="2" id="KW-0067">ATP-binding</keyword>
<keyword evidence="6" id="KW-1185">Reference proteome</keyword>
<sequence length="78" mass="8846">MAVKEHLCNINSYSVITTHFSELNDNKKVILNKKILIKDGLITYKLVDGVSDNSFGIEVAKMVKFPQEVIDNAIDYMK</sequence>
<evidence type="ECO:0000256" key="3">
    <source>
        <dbReference type="ARBA" id="ARBA00023125"/>
    </source>
</evidence>
<keyword evidence="1" id="KW-0547">Nucleotide-binding</keyword>
<dbReference type="EMBL" id="LVKB01000092">
    <property type="protein sequence ID" value="ORD96405.1"/>
    <property type="molecule type" value="Genomic_DNA"/>
</dbReference>
<evidence type="ECO:0000313" key="6">
    <source>
        <dbReference type="Proteomes" id="UP000192356"/>
    </source>
</evidence>
<organism evidence="5 6">
    <name type="scientific">Hepatospora eriocheir</name>
    <dbReference type="NCBI Taxonomy" id="1081669"/>
    <lineage>
        <taxon>Eukaryota</taxon>
        <taxon>Fungi</taxon>
        <taxon>Fungi incertae sedis</taxon>
        <taxon>Microsporidia</taxon>
        <taxon>Hepatosporidae</taxon>
        <taxon>Hepatospora</taxon>
    </lineage>
</organism>
<proteinExistence type="predicted"/>
<protein>
    <submittedName>
        <fullName evidence="5">MUTS</fullName>
    </submittedName>
</protein>
<dbReference type="VEuPathDB" id="MicrosporidiaDB:A0H76_40"/>
<keyword evidence="3" id="KW-0238">DNA-binding</keyword>
<dbReference type="InterPro" id="IPR045076">
    <property type="entry name" value="MutS"/>
</dbReference>